<dbReference type="CDD" id="cd07377">
    <property type="entry name" value="WHTH_GntR"/>
    <property type="match status" value="1"/>
</dbReference>
<keyword evidence="1" id="KW-0805">Transcription regulation</keyword>
<feature type="region of interest" description="Disordered" evidence="4">
    <location>
        <begin position="1"/>
        <end position="22"/>
    </location>
</feature>
<comment type="caution">
    <text evidence="6">The sequence shown here is derived from an EMBL/GenBank/DDBJ whole genome shotgun (WGS) entry which is preliminary data.</text>
</comment>
<evidence type="ECO:0000259" key="5">
    <source>
        <dbReference type="PROSITE" id="PS50949"/>
    </source>
</evidence>
<name>A0A934JXJ2_9BACT</name>
<dbReference type="PANTHER" id="PTHR43537:SF24">
    <property type="entry name" value="GLUCONATE OPERON TRANSCRIPTIONAL REPRESSOR"/>
    <property type="match status" value="1"/>
</dbReference>
<dbReference type="SUPFAM" id="SSF46785">
    <property type="entry name" value="Winged helix' DNA-binding domain"/>
    <property type="match status" value="1"/>
</dbReference>
<gene>
    <name evidence="6" type="ORF">JF886_00605</name>
</gene>
<keyword evidence="3" id="KW-0804">Transcription</keyword>
<proteinExistence type="predicted"/>
<dbReference type="GO" id="GO:0003700">
    <property type="term" value="F:DNA-binding transcription factor activity"/>
    <property type="evidence" value="ECO:0007669"/>
    <property type="project" value="InterPro"/>
</dbReference>
<evidence type="ECO:0000256" key="4">
    <source>
        <dbReference type="SAM" id="MobiDB-lite"/>
    </source>
</evidence>
<dbReference type="Pfam" id="PF00392">
    <property type="entry name" value="GntR"/>
    <property type="match status" value="1"/>
</dbReference>
<dbReference type="Pfam" id="PF07729">
    <property type="entry name" value="FCD"/>
    <property type="match status" value="1"/>
</dbReference>
<dbReference type="InterPro" id="IPR036390">
    <property type="entry name" value="WH_DNA-bd_sf"/>
</dbReference>
<dbReference type="GO" id="GO:0003677">
    <property type="term" value="F:DNA binding"/>
    <property type="evidence" value="ECO:0007669"/>
    <property type="project" value="UniProtKB-KW"/>
</dbReference>
<organism evidence="6 7">
    <name type="scientific">Candidatus Aeolococcus gillhamiae</name>
    <dbReference type="NCBI Taxonomy" id="3127015"/>
    <lineage>
        <taxon>Bacteria</taxon>
        <taxon>Bacillati</taxon>
        <taxon>Candidatus Dormiibacterota</taxon>
        <taxon>Candidatus Dormibacteria</taxon>
        <taxon>Candidatus Aeolococcales</taxon>
        <taxon>Candidatus Aeolococcaceae</taxon>
        <taxon>Candidatus Aeolococcus</taxon>
    </lineage>
</organism>
<dbReference type="EMBL" id="JAEKNS010000008">
    <property type="protein sequence ID" value="MBJ7593357.1"/>
    <property type="molecule type" value="Genomic_DNA"/>
</dbReference>
<dbReference type="Proteomes" id="UP000606991">
    <property type="component" value="Unassembled WGS sequence"/>
</dbReference>
<dbReference type="SMART" id="SM00895">
    <property type="entry name" value="FCD"/>
    <property type="match status" value="1"/>
</dbReference>
<dbReference type="InterPro" id="IPR011711">
    <property type="entry name" value="GntR_C"/>
</dbReference>
<dbReference type="InterPro" id="IPR000524">
    <property type="entry name" value="Tscrpt_reg_HTH_GntR"/>
</dbReference>
<accession>A0A934JXJ2</accession>
<dbReference type="InterPro" id="IPR036388">
    <property type="entry name" value="WH-like_DNA-bd_sf"/>
</dbReference>
<dbReference type="Gene3D" id="1.20.120.530">
    <property type="entry name" value="GntR ligand-binding domain-like"/>
    <property type="match status" value="1"/>
</dbReference>
<dbReference type="InterPro" id="IPR008920">
    <property type="entry name" value="TF_FadR/GntR_C"/>
</dbReference>
<evidence type="ECO:0000313" key="6">
    <source>
        <dbReference type="EMBL" id="MBJ7593357.1"/>
    </source>
</evidence>
<dbReference type="AlphaFoldDB" id="A0A934JXJ2"/>
<dbReference type="Gene3D" id="1.10.10.10">
    <property type="entry name" value="Winged helix-like DNA-binding domain superfamily/Winged helix DNA-binding domain"/>
    <property type="match status" value="1"/>
</dbReference>
<dbReference type="SUPFAM" id="SSF48008">
    <property type="entry name" value="GntR ligand-binding domain-like"/>
    <property type="match status" value="1"/>
</dbReference>
<dbReference type="SMART" id="SM00345">
    <property type="entry name" value="HTH_GNTR"/>
    <property type="match status" value="1"/>
</dbReference>
<evidence type="ECO:0000256" key="1">
    <source>
        <dbReference type="ARBA" id="ARBA00023015"/>
    </source>
</evidence>
<protein>
    <submittedName>
        <fullName evidence="6">GntR family transcriptional regulator</fullName>
    </submittedName>
</protein>
<feature type="domain" description="HTH gntR-type" evidence="5">
    <location>
        <begin position="27"/>
        <end position="94"/>
    </location>
</feature>
<dbReference type="RefSeq" id="WP_337308552.1">
    <property type="nucleotide sequence ID" value="NZ_JAEKNS010000008.1"/>
</dbReference>
<keyword evidence="2" id="KW-0238">DNA-binding</keyword>
<dbReference type="PROSITE" id="PS50949">
    <property type="entry name" value="HTH_GNTR"/>
    <property type="match status" value="1"/>
</dbReference>
<evidence type="ECO:0000256" key="3">
    <source>
        <dbReference type="ARBA" id="ARBA00023163"/>
    </source>
</evidence>
<sequence length="246" mass="27451">MATRLQSSAHKPRSPRAGRRVGVALPSSDVGDVYRELRDAIVSGRFLPNQRLVEADLGGMFKVGRTSIRSALTRLHQEGLVSRERNRGARVRRISDREAVEIEQVRIALEKLLARLAGERATQPDLVELNAMVEAMRERVAADDSIGYSELNARFHQRIWRIADHQVASDLLVTLKSQSIRFQYRTMLRPGRAADSLREHEAIVVALGGGDADACEAAMGEHLRHVVETLQWAIATQHVQSPWSPS</sequence>
<feature type="compositionally biased region" description="Basic residues" evidence="4">
    <location>
        <begin position="10"/>
        <end position="19"/>
    </location>
</feature>
<dbReference type="PANTHER" id="PTHR43537">
    <property type="entry name" value="TRANSCRIPTIONAL REGULATOR, GNTR FAMILY"/>
    <property type="match status" value="1"/>
</dbReference>
<evidence type="ECO:0000313" key="7">
    <source>
        <dbReference type="Proteomes" id="UP000606991"/>
    </source>
</evidence>
<evidence type="ECO:0000256" key="2">
    <source>
        <dbReference type="ARBA" id="ARBA00023125"/>
    </source>
</evidence>
<reference evidence="6 7" key="1">
    <citation type="submission" date="2020-10" db="EMBL/GenBank/DDBJ databases">
        <title>Ca. Dormibacterota MAGs.</title>
        <authorList>
            <person name="Montgomery K."/>
        </authorList>
    </citation>
    <scope>NUCLEOTIDE SEQUENCE [LARGE SCALE GENOMIC DNA]</scope>
    <source>
        <strain evidence="6">SC8812_S17_18</strain>
    </source>
</reference>